<evidence type="ECO:0000256" key="2">
    <source>
        <dbReference type="ARBA" id="ARBA00009773"/>
    </source>
</evidence>
<dbReference type="PANTHER" id="PTHR21716:SF53">
    <property type="entry name" value="PERMEASE PERM-RELATED"/>
    <property type="match status" value="1"/>
</dbReference>
<feature type="transmembrane region" description="Helical" evidence="8">
    <location>
        <begin position="7"/>
        <end position="29"/>
    </location>
</feature>
<feature type="transmembrane region" description="Helical" evidence="8">
    <location>
        <begin position="100"/>
        <end position="124"/>
    </location>
</feature>
<keyword evidence="4" id="KW-1003">Cell membrane</keyword>
<keyword evidence="6 8" id="KW-1133">Transmembrane helix</keyword>
<evidence type="ECO:0000313" key="9">
    <source>
        <dbReference type="EMBL" id="KKR87373.1"/>
    </source>
</evidence>
<feature type="transmembrane region" description="Helical" evidence="8">
    <location>
        <begin position="41"/>
        <end position="66"/>
    </location>
</feature>
<evidence type="ECO:0000256" key="3">
    <source>
        <dbReference type="ARBA" id="ARBA00022448"/>
    </source>
</evidence>
<evidence type="ECO:0000256" key="4">
    <source>
        <dbReference type="ARBA" id="ARBA00022475"/>
    </source>
</evidence>
<reference evidence="9 10" key="1">
    <citation type="journal article" date="2015" name="Nature">
        <title>rRNA introns, odd ribosomes, and small enigmatic genomes across a large radiation of phyla.</title>
        <authorList>
            <person name="Brown C.T."/>
            <person name="Hug L.A."/>
            <person name="Thomas B.C."/>
            <person name="Sharon I."/>
            <person name="Castelle C.J."/>
            <person name="Singh A."/>
            <person name="Wilkins M.J."/>
            <person name="Williams K.H."/>
            <person name="Banfield J.F."/>
        </authorList>
    </citation>
    <scope>NUCLEOTIDE SEQUENCE [LARGE SCALE GENOMIC DNA]</scope>
</reference>
<keyword evidence="3" id="KW-0813">Transport</keyword>
<proteinExistence type="inferred from homology"/>
<keyword evidence="7 8" id="KW-0472">Membrane</keyword>
<dbReference type="GO" id="GO:0005886">
    <property type="term" value="C:plasma membrane"/>
    <property type="evidence" value="ECO:0007669"/>
    <property type="project" value="UniProtKB-SubCell"/>
</dbReference>
<sequence>MGAWPAVYIGLTLLKVEFVLPLAIIAGILEIVPTIGPIISAVPAVFVALATSPFLALSVVALYFIVQQLENNLMVPIVLSKSTGLSPIITIFSLMLGVRFLGITGAILAVPIVLVLQVVIGAFLNKPTK</sequence>
<organism evidence="9 10">
    <name type="scientific">Candidatus Curtissbacteria bacterium GW2011_GWA1_41_11</name>
    <dbReference type="NCBI Taxonomy" id="1618409"/>
    <lineage>
        <taxon>Bacteria</taxon>
        <taxon>Candidatus Curtissiibacteriota</taxon>
    </lineage>
</organism>
<evidence type="ECO:0000256" key="8">
    <source>
        <dbReference type="SAM" id="Phobius"/>
    </source>
</evidence>
<accession>A0A0G0UEN8</accession>
<comment type="caution">
    <text evidence="9">The sequence shown here is derived from an EMBL/GenBank/DDBJ whole genome shotgun (WGS) entry which is preliminary data.</text>
</comment>
<dbReference type="InterPro" id="IPR002549">
    <property type="entry name" value="AI-2E-like"/>
</dbReference>
<evidence type="ECO:0008006" key="11">
    <source>
        <dbReference type="Google" id="ProtNLM"/>
    </source>
</evidence>
<comment type="subcellular location">
    <subcellularLocation>
        <location evidence="1">Cell membrane</location>
        <topology evidence="1">Multi-pass membrane protein</topology>
    </subcellularLocation>
</comment>
<comment type="similarity">
    <text evidence="2">Belongs to the autoinducer-2 exporter (AI-2E) (TC 2.A.86) family.</text>
</comment>
<dbReference type="GO" id="GO:0055085">
    <property type="term" value="P:transmembrane transport"/>
    <property type="evidence" value="ECO:0007669"/>
    <property type="project" value="TreeGrafter"/>
</dbReference>
<evidence type="ECO:0000256" key="1">
    <source>
        <dbReference type="ARBA" id="ARBA00004651"/>
    </source>
</evidence>
<dbReference type="Proteomes" id="UP000034854">
    <property type="component" value="Unassembled WGS sequence"/>
</dbReference>
<feature type="transmembrane region" description="Helical" evidence="8">
    <location>
        <begin position="73"/>
        <end position="94"/>
    </location>
</feature>
<keyword evidence="5 8" id="KW-0812">Transmembrane</keyword>
<dbReference type="Pfam" id="PF01594">
    <property type="entry name" value="AI-2E_transport"/>
    <property type="match status" value="1"/>
</dbReference>
<name>A0A0G0UEN8_9BACT</name>
<evidence type="ECO:0000313" key="10">
    <source>
        <dbReference type="Proteomes" id="UP000034854"/>
    </source>
</evidence>
<evidence type="ECO:0000256" key="6">
    <source>
        <dbReference type="ARBA" id="ARBA00022989"/>
    </source>
</evidence>
<dbReference type="EMBL" id="LCAG01000005">
    <property type="protein sequence ID" value="KKR87373.1"/>
    <property type="molecule type" value="Genomic_DNA"/>
</dbReference>
<evidence type="ECO:0000256" key="5">
    <source>
        <dbReference type="ARBA" id="ARBA00022692"/>
    </source>
</evidence>
<evidence type="ECO:0000256" key="7">
    <source>
        <dbReference type="ARBA" id="ARBA00023136"/>
    </source>
</evidence>
<dbReference type="AlphaFoldDB" id="A0A0G0UEN8"/>
<protein>
    <recommendedName>
        <fullName evidence="11">Permease</fullName>
    </recommendedName>
</protein>
<gene>
    <name evidence="9" type="ORF">UU34_C0005G0047</name>
</gene>
<dbReference type="PANTHER" id="PTHR21716">
    <property type="entry name" value="TRANSMEMBRANE PROTEIN"/>
    <property type="match status" value="1"/>
</dbReference>